<name>G0A057_METMM</name>
<feature type="coiled-coil region" evidence="1">
    <location>
        <begin position="219"/>
        <end position="253"/>
    </location>
</feature>
<keyword evidence="3" id="KW-1185">Reference proteome</keyword>
<dbReference type="EMBL" id="CP002738">
    <property type="protein sequence ID" value="AEG01196.1"/>
    <property type="molecule type" value="Genomic_DNA"/>
</dbReference>
<gene>
    <name evidence="2" type="ordered locus">Metme_2814</name>
</gene>
<reference evidence="3" key="3">
    <citation type="submission" date="2011-05" db="EMBL/GenBank/DDBJ databases">
        <title>Complete sequence of Methylomonas methanica MC09.</title>
        <authorList>
            <consortium name="US DOE Joint Genome Institute"/>
            <person name="Lucas S."/>
            <person name="Han J."/>
            <person name="Lapidus A."/>
            <person name="Cheng J.-F."/>
            <person name="Goodwin L."/>
            <person name="Pitluck S."/>
            <person name="Peters L."/>
            <person name="Mikhailova N."/>
            <person name="Teshima H."/>
            <person name="Han C."/>
            <person name="Tapia R."/>
            <person name="Land M."/>
            <person name="Hauser L."/>
            <person name="Kyrpides N."/>
            <person name="Ivanova N."/>
            <person name="Pagani I."/>
            <person name="Stein L."/>
            <person name="Woyke T."/>
        </authorList>
    </citation>
    <scope>NUCLEOTIDE SEQUENCE [LARGE SCALE GENOMIC DNA]</scope>
    <source>
        <strain evidence="3">MC09</strain>
    </source>
</reference>
<dbReference type="RefSeq" id="WP_013819430.1">
    <property type="nucleotide sequence ID" value="NC_015572.1"/>
</dbReference>
<dbReference type="OrthoDB" id="180544at2"/>
<evidence type="ECO:0000256" key="1">
    <source>
        <dbReference type="SAM" id="Coils"/>
    </source>
</evidence>
<keyword evidence="1" id="KW-0175">Coiled coil</keyword>
<protein>
    <submittedName>
        <fullName evidence="2">Uncharacterized protein</fullName>
    </submittedName>
</protein>
<dbReference type="KEGG" id="mmt:Metme_2814"/>
<proteinExistence type="predicted"/>
<dbReference type="Proteomes" id="UP000008888">
    <property type="component" value="Chromosome"/>
</dbReference>
<dbReference type="HOGENOM" id="CLU_423280_0_0_6"/>
<reference key="2">
    <citation type="submission" date="2011-05" db="EMBL/GenBank/DDBJ databases">
        <title>Complete genome sequence of the aerobic marine methanotroph Methylomonas methanica MC09.</title>
        <authorList>
            <person name="Boden R."/>
            <person name="Cunliffe M."/>
            <person name="Scanlan J."/>
            <person name="Moussard H."/>
            <person name="Kits K.D."/>
            <person name="Klotz M."/>
            <person name="Jetten M."/>
            <person name="Vuilleumier S."/>
            <person name="Han J."/>
            <person name="Peters L."/>
            <person name="Mikhailova N."/>
            <person name="Teshima H."/>
            <person name="Tapia R."/>
            <person name="Kyrpides N."/>
            <person name="Ivanova N."/>
            <person name="Pagani I."/>
            <person name="Cheng J.-F."/>
            <person name="Goodwin L."/>
            <person name="Han C."/>
            <person name="Hauser L."/>
            <person name="Land M."/>
            <person name="Lapidus A."/>
            <person name="Lucas S."/>
            <person name="Pitluck S."/>
            <person name="Woyke T."/>
            <person name="Stein L.Y."/>
            <person name="Murrell C."/>
        </authorList>
    </citation>
    <scope>NUCLEOTIDE SEQUENCE</scope>
    <source>
        <strain>MC09</strain>
    </source>
</reference>
<evidence type="ECO:0000313" key="3">
    <source>
        <dbReference type="Proteomes" id="UP000008888"/>
    </source>
</evidence>
<feature type="coiled-coil region" evidence="1">
    <location>
        <begin position="284"/>
        <end position="343"/>
    </location>
</feature>
<dbReference type="eggNOG" id="COG1196">
    <property type="taxonomic scope" value="Bacteria"/>
</dbReference>
<sequence length="666" mass="76538">MEKLIDYLSGQKASPRLWIERLAIFSEPKAECSIRSIGFRRGLNLIWAHEPASGTHTGVHAAGHGVGKTSLCQLIRYCLGDTAKSVTALRDELSGEFPNGGVGMVVHVDDQAYSIFRYFSAYRDGLVEAGCDLETLIANGSSQQSYKEFESFLATEMMSKVSPRSIPETEQTIEWRYLLAWLTRDQGARFKSFFAWREGEGIGFQRPRQDPPIVMRAVLGLLEQEESELLIRIRSFEQELKRSQQETERLKQEPNLIRRRIESELRAWLQVGEDLPLYSDDLFKESVVDKVNEARQKAQALFDEVDKELNRSNDQLFNLRLELSALEKLYQQTEEEIDLFDDVKAQNEQSAERISNRCEVLKTRVGFCTEANIPFQNCTHIKDEIEKLQDSVSLKDHRDQKILQENEKYWTERTDNALAELERLKPQLKAIKSRMDALAQSCNASRTRRDTALIDVNRGTRLLEELERWEKAYGSPEMEESIRQSEKNNKKLTDQVGFANVKLKLSQAERSNRQKRLDELMNALVQNLFSDDTVGSFVIRDEYFPFQLSVNGGEAYYVLEVLLGDLTCLLDSIDQISAFPGLLIHDCPREADMSPILYDKLLSLMQQIEQQAYADGAPYQYIVTTTTPPPDALKELPYLRETLDPSTDDGLLFRRRFKTQRQTSYI</sequence>
<organism evidence="2 3">
    <name type="scientific">Methylomonas methanica (strain DSM 25384 / MC09)</name>
    <dbReference type="NCBI Taxonomy" id="857087"/>
    <lineage>
        <taxon>Bacteria</taxon>
        <taxon>Pseudomonadati</taxon>
        <taxon>Pseudomonadota</taxon>
        <taxon>Gammaproteobacteria</taxon>
        <taxon>Methylococcales</taxon>
        <taxon>Methylococcaceae</taxon>
        <taxon>Methylomonas</taxon>
    </lineage>
</organism>
<evidence type="ECO:0000313" key="2">
    <source>
        <dbReference type="EMBL" id="AEG01196.1"/>
    </source>
</evidence>
<reference evidence="2 3" key="1">
    <citation type="journal article" date="2011" name="J. Bacteriol.">
        <title>Complete Genome Sequence of the Aerobic Marine Methanotroph Methylomonas methanica MC09.</title>
        <authorList>
            <person name="Boden R."/>
            <person name="Cunliffe M."/>
            <person name="Scanlan J."/>
            <person name="Moussard H."/>
            <person name="Kits K.D."/>
            <person name="Klotz M.G."/>
            <person name="Jetten M.S."/>
            <person name="Vuilleumier S."/>
            <person name="Han J."/>
            <person name="Peters L."/>
            <person name="Mikhailova N."/>
            <person name="Teshima H."/>
            <person name="Tapia R."/>
            <person name="Kyrpides N."/>
            <person name="Ivanova N."/>
            <person name="Pagani I."/>
            <person name="Cheng J.F."/>
            <person name="Goodwin L."/>
            <person name="Han C."/>
            <person name="Hauser L."/>
            <person name="Land M.L."/>
            <person name="Lapidus A."/>
            <person name="Lucas S."/>
            <person name="Pitluck S."/>
            <person name="Woyke T."/>
            <person name="Stein L."/>
            <person name="Murrell J.C."/>
        </authorList>
    </citation>
    <scope>NUCLEOTIDE SEQUENCE [LARGE SCALE GENOMIC DNA]</scope>
    <source>
        <strain evidence="2 3">MC09</strain>
    </source>
</reference>
<accession>G0A057</accession>
<dbReference type="AlphaFoldDB" id="G0A057"/>
<dbReference type="STRING" id="857087.Metme_2814"/>